<dbReference type="Pfam" id="PF19289">
    <property type="entry name" value="PmbA_TldD_3rd"/>
    <property type="match status" value="1"/>
</dbReference>
<dbReference type="AlphaFoldDB" id="A0A7J4JX97"/>
<evidence type="ECO:0000313" key="3">
    <source>
        <dbReference type="Proteomes" id="UP000590964"/>
    </source>
</evidence>
<comment type="caution">
    <text evidence="2">The sequence shown here is derived from an EMBL/GenBank/DDBJ whole genome shotgun (WGS) entry which is preliminary data.</text>
</comment>
<dbReference type="SUPFAM" id="SSF111283">
    <property type="entry name" value="Putative modulator of DNA gyrase, PmbA/TldD"/>
    <property type="match status" value="1"/>
</dbReference>
<proteinExistence type="predicted"/>
<dbReference type="InterPro" id="IPR045569">
    <property type="entry name" value="Metalloprtase-TldD/E_C"/>
</dbReference>
<protein>
    <submittedName>
        <fullName evidence="2">TldD/PmbA family protein</fullName>
    </submittedName>
</protein>
<evidence type="ECO:0000259" key="1">
    <source>
        <dbReference type="Pfam" id="PF19289"/>
    </source>
</evidence>
<dbReference type="Gene3D" id="3.30.2290.10">
    <property type="entry name" value="PmbA/TldD superfamily"/>
    <property type="match status" value="1"/>
</dbReference>
<dbReference type="PANTHER" id="PTHR43666">
    <property type="entry name" value="TLDD PROTEIN"/>
    <property type="match status" value="1"/>
</dbReference>
<reference evidence="3" key="1">
    <citation type="journal article" date="2020" name="bioRxiv">
        <title>A rank-normalized archaeal taxonomy based on genome phylogeny resolves widespread incomplete and uneven classifications.</title>
        <authorList>
            <person name="Rinke C."/>
            <person name="Chuvochina M."/>
            <person name="Mussig A.J."/>
            <person name="Chaumeil P.-A."/>
            <person name="Waite D.W."/>
            <person name="Whitman W.B."/>
            <person name="Parks D.H."/>
            <person name="Hugenholtz P."/>
        </authorList>
    </citation>
    <scope>NUCLEOTIDE SEQUENCE [LARGE SCALE GENOMIC DNA]</scope>
</reference>
<dbReference type="PANTHER" id="PTHR43666:SF1">
    <property type="entry name" value="CONSERVED PROTEIN"/>
    <property type="match status" value="1"/>
</dbReference>
<gene>
    <name evidence="2" type="ORF">HA222_03110</name>
</gene>
<organism evidence="2 3">
    <name type="scientific">Candidatus Iainarchaeum sp</name>
    <dbReference type="NCBI Taxonomy" id="3101447"/>
    <lineage>
        <taxon>Archaea</taxon>
        <taxon>Candidatus Iainarchaeota</taxon>
        <taxon>Candidatus Iainarchaeia</taxon>
        <taxon>Candidatus Iainarchaeales</taxon>
        <taxon>Candidatus Iainarchaeaceae</taxon>
        <taxon>Candidatus Iainarchaeum</taxon>
    </lineage>
</organism>
<evidence type="ECO:0000313" key="2">
    <source>
        <dbReference type="EMBL" id="HIH21620.1"/>
    </source>
</evidence>
<dbReference type="EMBL" id="DUFW01000048">
    <property type="protein sequence ID" value="HIH21620.1"/>
    <property type="molecule type" value="Genomic_DNA"/>
</dbReference>
<feature type="domain" description="Metalloprotease TldD/E C-terminal" evidence="1">
    <location>
        <begin position="228"/>
        <end position="448"/>
    </location>
</feature>
<dbReference type="Proteomes" id="UP000590964">
    <property type="component" value="Unassembled WGS sequence"/>
</dbReference>
<dbReference type="GO" id="GO:0008237">
    <property type="term" value="F:metallopeptidase activity"/>
    <property type="evidence" value="ECO:0007669"/>
    <property type="project" value="InterPro"/>
</dbReference>
<dbReference type="InterPro" id="IPR036059">
    <property type="entry name" value="TldD/PmbA_sf"/>
</dbReference>
<name>A0A7J4JX97_9ARCH</name>
<dbReference type="InterPro" id="IPR035068">
    <property type="entry name" value="TldD/PmbA_N"/>
</dbReference>
<dbReference type="GO" id="GO:0006508">
    <property type="term" value="P:proteolysis"/>
    <property type="evidence" value="ECO:0007669"/>
    <property type="project" value="InterPro"/>
</dbReference>
<sequence length="452" mass="49345">MDEIAGGMEEGKKTAAYVVKLLKKRGASDAVVSVTREDVSQLKFANSRVSTTQSWHSEKVSMFAAVGRKLVSTNLRDVSEKAALDAVDRIMKFAAAAVPNKEYLGIADGPFSYRQPDDMYDKEITRLGDTAVDILDGAINAAHANGARRTAGVLETTSFCISLLTSNSVEAENRGTKAYFSMRAFVDKYASGHHTCNSRVLRKFTPEMSAERAAIIAKQAIRPEPGIPGNYDVIFSPLPFANLLESVGKAASIFNVESKLSCLGGKLGKRVGSEDVCLIDDGTLPNGFDTAPFDEEGVPTQKNVIIDEGLLKTYLHNTSSARRHNVKTTANAGLIAPNPFNLVFGKGSFNKEEMIRQVKRGLIVTNVWYTRFQNYETGDFSTIPRDGMFLIENGKVVGPVKELRISDNLIRILQNISAVGNGSEQVFGWEVEIPTLTPPVLVRDVRITKSVE</sequence>
<accession>A0A7J4JX97</accession>